<dbReference type="AlphaFoldDB" id="H1YHY1"/>
<dbReference type="OrthoDB" id="636834at2"/>
<dbReference type="EMBL" id="CM001403">
    <property type="protein sequence ID" value="EHQ25529.1"/>
    <property type="molecule type" value="Genomic_DNA"/>
</dbReference>
<dbReference type="eggNOG" id="ENOG5034AH2">
    <property type="taxonomic scope" value="Bacteria"/>
</dbReference>
<reference evidence="1" key="1">
    <citation type="submission" date="2011-09" db="EMBL/GenBank/DDBJ databases">
        <title>The permanent draft genome of Mucilaginibacter paludis DSM 18603.</title>
        <authorList>
            <consortium name="US DOE Joint Genome Institute (JGI-PGF)"/>
            <person name="Lucas S."/>
            <person name="Han J."/>
            <person name="Lapidus A."/>
            <person name="Bruce D."/>
            <person name="Goodwin L."/>
            <person name="Pitluck S."/>
            <person name="Peters L."/>
            <person name="Kyrpides N."/>
            <person name="Mavromatis K."/>
            <person name="Ivanova N."/>
            <person name="Mikhailova N."/>
            <person name="Held B."/>
            <person name="Detter J.C."/>
            <person name="Tapia R."/>
            <person name="Han C."/>
            <person name="Land M."/>
            <person name="Hauser L."/>
            <person name="Markowitz V."/>
            <person name="Cheng J.-F."/>
            <person name="Hugenholtz P."/>
            <person name="Woyke T."/>
            <person name="Wu D."/>
            <person name="Tindall B."/>
            <person name="Brambilla E."/>
            <person name="Klenk H.-P."/>
            <person name="Eisen J.A."/>
        </authorList>
    </citation>
    <scope>NUCLEOTIDE SEQUENCE [LARGE SCALE GENOMIC DNA]</scope>
    <source>
        <strain evidence="1">DSM 18603</strain>
    </source>
</reference>
<keyword evidence="2" id="KW-1185">Reference proteome</keyword>
<organism evidence="1 2">
    <name type="scientific">Mucilaginibacter paludis DSM 18603</name>
    <dbReference type="NCBI Taxonomy" id="714943"/>
    <lineage>
        <taxon>Bacteria</taxon>
        <taxon>Pseudomonadati</taxon>
        <taxon>Bacteroidota</taxon>
        <taxon>Sphingobacteriia</taxon>
        <taxon>Sphingobacteriales</taxon>
        <taxon>Sphingobacteriaceae</taxon>
        <taxon>Mucilaginibacter</taxon>
    </lineage>
</organism>
<name>H1YHY1_9SPHI</name>
<dbReference type="RefSeq" id="WP_008505301.1">
    <property type="nucleotide sequence ID" value="NZ_CM001403.1"/>
</dbReference>
<sequence length="226" mass="25643">MKKQLVKLPYPFAWLDEAIEQTLNPVRGSVTLLAADEIEQLKFKFGAEIHQVLGSLKAQTFWIFSPRKKKAVLEEYDQAIRMLKKQAVFNQDNYPQDSLLGIAGDAIIAYLDELSHAIEKRYPAYLPVKRAADEIAPQPAPGIFKIICDLSIDQMGIILKAADDIKLIVSRSLSQVFRSIVPYLSTTNKAELSWDSMRSNSYHPEERDKEVAIAALEKLIRKIRDL</sequence>
<dbReference type="Proteomes" id="UP000002774">
    <property type="component" value="Chromosome"/>
</dbReference>
<proteinExistence type="predicted"/>
<protein>
    <submittedName>
        <fullName evidence="1">Uncharacterized protein</fullName>
    </submittedName>
</protein>
<evidence type="ECO:0000313" key="2">
    <source>
        <dbReference type="Proteomes" id="UP000002774"/>
    </source>
</evidence>
<accession>H1YHY1</accession>
<evidence type="ECO:0000313" key="1">
    <source>
        <dbReference type="EMBL" id="EHQ25529.1"/>
    </source>
</evidence>
<dbReference type="HOGENOM" id="CLU_1223619_0_0_10"/>
<gene>
    <name evidence="1" type="ORF">Mucpa_1367</name>
</gene>